<organism evidence="1 2">
    <name type="scientific">Pristionchus pacificus</name>
    <name type="common">Parasitic nematode worm</name>
    <dbReference type="NCBI Taxonomy" id="54126"/>
    <lineage>
        <taxon>Eukaryota</taxon>
        <taxon>Metazoa</taxon>
        <taxon>Ecdysozoa</taxon>
        <taxon>Nematoda</taxon>
        <taxon>Chromadorea</taxon>
        <taxon>Rhabditida</taxon>
        <taxon>Rhabditina</taxon>
        <taxon>Diplogasteromorpha</taxon>
        <taxon>Diplogasteroidea</taxon>
        <taxon>Neodiplogasteridae</taxon>
        <taxon>Pristionchus</taxon>
    </lineage>
</organism>
<dbReference type="Proteomes" id="UP000005239">
    <property type="component" value="Unassembled WGS sequence"/>
</dbReference>
<dbReference type="EnsemblMetazoa" id="PPA41898.1">
    <property type="protein sequence ID" value="PPA41898.1"/>
    <property type="gene ID" value="WBGene00280267"/>
</dbReference>
<evidence type="ECO:0000313" key="2">
    <source>
        <dbReference type="Proteomes" id="UP000005239"/>
    </source>
</evidence>
<accession>A0A2A6BRK1</accession>
<proteinExistence type="predicted"/>
<reference evidence="2" key="1">
    <citation type="journal article" date="2008" name="Nat. Genet.">
        <title>The Pristionchus pacificus genome provides a unique perspective on nematode lifestyle and parasitism.</title>
        <authorList>
            <person name="Dieterich C."/>
            <person name="Clifton S.W."/>
            <person name="Schuster L.N."/>
            <person name="Chinwalla A."/>
            <person name="Delehaunty K."/>
            <person name="Dinkelacker I."/>
            <person name="Fulton L."/>
            <person name="Fulton R."/>
            <person name="Godfrey J."/>
            <person name="Minx P."/>
            <person name="Mitreva M."/>
            <person name="Roeseler W."/>
            <person name="Tian H."/>
            <person name="Witte H."/>
            <person name="Yang S.P."/>
            <person name="Wilson R.K."/>
            <person name="Sommer R.J."/>
        </authorList>
    </citation>
    <scope>NUCLEOTIDE SEQUENCE [LARGE SCALE GENOMIC DNA]</scope>
    <source>
        <strain evidence="2">PS312</strain>
    </source>
</reference>
<evidence type="ECO:0000313" key="1">
    <source>
        <dbReference type="EnsemblMetazoa" id="PPA41898.1"/>
    </source>
</evidence>
<protein>
    <submittedName>
        <fullName evidence="1">Uncharacterized protein</fullName>
    </submittedName>
</protein>
<accession>A0A8R1YZP7</accession>
<keyword evidence="2" id="KW-1185">Reference proteome</keyword>
<sequence length="158" mass="18189">MLLPFVLFGALSIASAGIVADWSVINPKDFKFFPVAEMLKVLKAQKDVGQSFVIFCQFVYCHGQGYEECNKSCNAMKHAWDREDGRIAKIDRRTKPFPDIDSCRQVCAIDCGKNVCDKECASLCAHHFSFENRMQYEAEFYDMIGRLRKTIDLYRFTE</sequence>
<reference evidence="1" key="2">
    <citation type="submission" date="2022-06" db="UniProtKB">
        <authorList>
            <consortium name="EnsemblMetazoa"/>
        </authorList>
    </citation>
    <scope>IDENTIFICATION</scope>
    <source>
        <strain evidence="1">PS312</strain>
    </source>
</reference>
<name>A0A2A6BRK1_PRIPA</name>
<gene>
    <name evidence="1" type="primary">WBGene00280267</name>
</gene>
<dbReference type="AlphaFoldDB" id="A0A2A6BRK1"/>